<organism evidence="2 3">
    <name type="scientific">Paenibacillus segetis</name>
    <dbReference type="NCBI Taxonomy" id="1325360"/>
    <lineage>
        <taxon>Bacteria</taxon>
        <taxon>Bacillati</taxon>
        <taxon>Bacillota</taxon>
        <taxon>Bacilli</taxon>
        <taxon>Bacillales</taxon>
        <taxon>Paenibacillaceae</taxon>
        <taxon>Paenibacillus</taxon>
    </lineage>
</organism>
<comment type="caution">
    <text evidence="2">The sequence shown here is derived from an EMBL/GenBank/DDBJ whole genome shotgun (WGS) entry which is preliminary data.</text>
</comment>
<keyword evidence="3" id="KW-1185">Reference proteome</keyword>
<gene>
    <name evidence="2" type="ORF">GCM10008013_12820</name>
</gene>
<name>A0ABQ1Y9H5_9BACL</name>
<sequence length="165" mass="18703">MKDKLKGLMLGIIIGSLLTGTSVMAANGTNITVIFKKMVVYFDGIKKSSIETIVYKNTTYIPINSVGKLIGKETSIVKENIYIGKKPKIELTEEQAMNILYSKIKKDADKYKLHFMFDGSDEKKYVIRVYEDFEDHIATYGWFYVNKSSGKITKMDISTGEEVDL</sequence>
<feature type="signal peptide" evidence="1">
    <location>
        <begin position="1"/>
        <end position="25"/>
    </location>
</feature>
<dbReference type="EMBL" id="BMFT01000001">
    <property type="protein sequence ID" value="GGH17465.1"/>
    <property type="molecule type" value="Genomic_DNA"/>
</dbReference>
<dbReference type="RefSeq" id="WP_188536910.1">
    <property type="nucleotide sequence ID" value="NZ_BMFT01000001.1"/>
</dbReference>
<protein>
    <recommendedName>
        <fullName evidence="4">Copper amine oxidase N-terminal domain-containing protein</fullName>
    </recommendedName>
</protein>
<dbReference type="Proteomes" id="UP000659344">
    <property type="component" value="Unassembled WGS sequence"/>
</dbReference>
<feature type="chain" id="PRO_5045944145" description="Copper amine oxidase N-terminal domain-containing protein" evidence="1">
    <location>
        <begin position="26"/>
        <end position="165"/>
    </location>
</feature>
<evidence type="ECO:0008006" key="4">
    <source>
        <dbReference type="Google" id="ProtNLM"/>
    </source>
</evidence>
<reference evidence="3" key="1">
    <citation type="journal article" date="2019" name="Int. J. Syst. Evol. Microbiol.">
        <title>The Global Catalogue of Microorganisms (GCM) 10K type strain sequencing project: providing services to taxonomists for standard genome sequencing and annotation.</title>
        <authorList>
            <consortium name="The Broad Institute Genomics Platform"/>
            <consortium name="The Broad Institute Genome Sequencing Center for Infectious Disease"/>
            <person name="Wu L."/>
            <person name="Ma J."/>
        </authorList>
    </citation>
    <scope>NUCLEOTIDE SEQUENCE [LARGE SCALE GENOMIC DNA]</scope>
    <source>
        <strain evidence="3">CGMCC 1.12769</strain>
    </source>
</reference>
<evidence type="ECO:0000313" key="2">
    <source>
        <dbReference type="EMBL" id="GGH17465.1"/>
    </source>
</evidence>
<evidence type="ECO:0000313" key="3">
    <source>
        <dbReference type="Proteomes" id="UP000659344"/>
    </source>
</evidence>
<keyword evidence="1" id="KW-0732">Signal</keyword>
<proteinExistence type="predicted"/>
<accession>A0ABQ1Y9H5</accession>
<evidence type="ECO:0000256" key="1">
    <source>
        <dbReference type="SAM" id="SignalP"/>
    </source>
</evidence>